<feature type="region of interest" description="Disordered" evidence="1">
    <location>
        <begin position="71"/>
        <end position="94"/>
    </location>
</feature>
<proteinExistence type="predicted"/>
<dbReference type="AlphaFoldDB" id="L7JU34"/>
<reference evidence="2 3" key="1">
    <citation type="journal article" date="2012" name="PLoS Pathog.">
        <title>The genome of the obligate intracellular parasite Trachipleistophora hominis: new insights into microsporidian genome dynamics and reductive evolution.</title>
        <authorList>
            <person name="Heinz E."/>
            <person name="Williams T.A."/>
            <person name="Nakjang S."/>
            <person name="Noel C.J."/>
            <person name="Swan D.C."/>
            <person name="Goldberg A.V."/>
            <person name="Harris S.R."/>
            <person name="Weinmaier T."/>
            <person name="Markert S."/>
            <person name="Becher D."/>
            <person name="Bernhardt J."/>
            <person name="Dagan T."/>
            <person name="Hacker C."/>
            <person name="Lucocq J.M."/>
            <person name="Schweder T."/>
            <person name="Rattei T."/>
            <person name="Hall N."/>
            <person name="Hirt R.P."/>
            <person name="Embley T.M."/>
        </authorList>
    </citation>
    <scope>NUCLEOTIDE SEQUENCE [LARGE SCALE GENOMIC DNA]</scope>
</reference>
<dbReference type="VEuPathDB" id="MicrosporidiaDB:THOM_2824"/>
<evidence type="ECO:0000313" key="2">
    <source>
        <dbReference type="EMBL" id="ELQ74247.1"/>
    </source>
</evidence>
<keyword evidence="3" id="KW-1185">Reference proteome</keyword>
<dbReference type="OrthoDB" id="10412357at2759"/>
<dbReference type="Gene3D" id="3.40.50.1010">
    <property type="entry name" value="5'-nuclease"/>
    <property type="match status" value="1"/>
</dbReference>
<sequence length="204" mass="23778">MRPKKSKKIRKALQKLERSFAFRKPFQLLLDDMLLAYLDKVNFPITVINNTFNYPKLFTSRCLYKKCYGKGEKSDNSVKENDKHESESVKSKLPEITEALKEEENEHKTQSVKLQGNQTSKTAMKFAKHIEIRNCLHKNEVTPAECIRKFVKKSNANHYFLGCILNNNKYKGLKNVPLVIFRRNGTLLLDTDSFDKKESQDDNE</sequence>
<dbReference type="Pfam" id="PF04900">
    <property type="entry name" value="Fcf1"/>
    <property type="match status" value="1"/>
</dbReference>
<name>L7JU34_TRAHO</name>
<organism evidence="2 3">
    <name type="scientific">Trachipleistophora hominis</name>
    <name type="common">Microsporidian parasite</name>
    <dbReference type="NCBI Taxonomy" id="72359"/>
    <lineage>
        <taxon>Eukaryota</taxon>
        <taxon>Fungi</taxon>
        <taxon>Fungi incertae sedis</taxon>
        <taxon>Microsporidia</taxon>
        <taxon>Pleistophoridae</taxon>
        <taxon>Trachipleistophora</taxon>
    </lineage>
</organism>
<evidence type="ECO:0000313" key="3">
    <source>
        <dbReference type="Proteomes" id="UP000011185"/>
    </source>
</evidence>
<dbReference type="FunCoup" id="L7JU34">
    <property type="interactions" value="167"/>
</dbReference>
<protein>
    <submittedName>
        <fullName evidence="2">Uncharacterized protein</fullName>
    </submittedName>
</protein>
<gene>
    <name evidence="2" type="ORF">THOM_2824</name>
</gene>
<dbReference type="GO" id="GO:0032040">
    <property type="term" value="C:small-subunit processome"/>
    <property type="evidence" value="ECO:0007669"/>
    <property type="project" value="InterPro"/>
</dbReference>
<dbReference type="HOGENOM" id="CLU_1344083_0_0_1"/>
<dbReference type="OMA" id="HIEIRNC"/>
<dbReference type="Proteomes" id="UP000011185">
    <property type="component" value="Unassembled WGS sequence"/>
</dbReference>
<accession>L7JU34</accession>
<dbReference type="EMBL" id="JH994056">
    <property type="protein sequence ID" value="ELQ74247.1"/>
    <property type="molecule type" value="Genomic_DNA"/>
</dbReference>
<dbReference type="InterPro" id="IPR006984">
    <property type="entry name" value="Fcf1/UTP23"/>
</dbReference>
<dbReference type="InParanoid" id="L7JU34"/>
<evidence type="ECO:0000256" key="1">
    <source>
        <dbReference type="SAM" id="MobiDB-lite"/>
    </source>
</evidence>